<dbReference type="Proteomes" id="UP001310386">
    <property type="component" value="Unassembled WGS sequence"/>
</dbReference>
<dbReference type="SUPFAM" id="SSF51569">
    <property type="entry name" value="Aldolase"/>
    <property type="match status" value="1"/>
</dbReference>
<dbReference type="RefSeq" id="WP_371753791.1">
    <property type="nucleotide sequence ID" value="NZ_JAYJLD010000009.1"/>
</dbReference>
<dbReference type="CDD" id="cd07938">
    <property type="entry name" value="DRE_TIM_HMGL"/>
    <property type="match status" value="1"/>
</dbReference>
<sequence>MSYNLEVRMEYPDQVNIAEVCPRDGFQSMMETIPTDEKVEIINRLMECNYPQIEVTSFVHPKAIPQLVDADEVMKKINRKPGVQLRALIPNLRGLERAAQAGVDKVKLMLSATDSHSLSNANAKTMEAMQAFDPLVKKADEYHIKVSGSISVAFGCPYEGEVSIERLVTICEKYRELGVRDLSLADTTGMGNPARVKMVIRKLREHFPDFKFSLHLHNTRGMAFANAVAGLEEGIRDFDSSVAGFGGCPYAPNASGNIASEDLIHGFEEMGVKTNVSLDRVLETARYLQSKYPKYADSFLLKAGRCSDLHLAPKGQTKLG</sequence>
<dbReference type="NCBIfam" id="NF004283">
    <property type="entry name" value="PRK05692.1"/>
    <property type="match status" value="1"/>
</dbReference>
<dbReference type="EMBL" id="JAYJLD010000009">
    <property type="protein sequence ID" value="MEB3101672.1"/>
    <property type="molecule type" value="Genomic_DNA"/>
</dbReference>
<gene>
    <name evidence="5" type="ORF">VF724_08350</name>
</gene>
<evidence type="ECO:0000256" key="1">
    <source>
        <dbReference type="ARBA" id="ARBA00009405"/>
    </source>
</evidence>
<evidence type="ECO:0000256" key="2">
    <source>
        <dbReference type="ARBA" id="ARBA00022723"/>
    </source>
</evidence>
<dbReference type="Pfam" id="PF00682">
    <property type="entry name" value="HMGL-like"/>
    <property type="match status" value="1"/>
</dbReference>
<dbReference type="Gene3D" id="3.20.20.70">
    <property type="entry name" value="Aldolase class I"/>
    <property type="match status" value="1"/>
</dbReference>
<dbReference type="InterPro" id="IPR043594">
    <property type="entry name" value="HMGL"/>
</dbReference>
<evidence type="ECO:0000256" key="3">
    <source>
        <dbReference type="ARBA" id="ARBA00023239"/>
    </source>
</evidence>
<dbReference type="InterPro" id="IPR013785">
    <property type="entry name" value="Aldolase_TIM"/>
</dbReference>
<dbReference type="PANTHER" id="PTHR42738">
    <property type="entry name" value="HYDROXYMETHYLGLUTARYL-COA LYASE"/>
    <property type="match status" value="1"/>
</dbReference>
<evidence type="ECO:0000259" key="4">
    <source>
        <dbReference type="PROSITE" id="PS50991"/>
    </source>
</evidence>
<proteinExistence type="inferred from homology"/>
<keyword evidence="2" id="KW-0479">Metal-binding</keyword>
<evidence type="ECO:0000313" key="5">
    <source>
        <dbReference type="EMBL" id="MEB3101672.1"/>
    </source>
</evidence>
<keyword evidence="3 5" id="KW-0456">Lyase</keyword>
<dbReference type="GO" id="GO:0016829">
    <property type="term" value="F:lyase activity"/>
    <property type="evidence" value="ECO:0007669"/>
    <property type="project" value="UniProtKB-KW"/>
</dbReference>
<accession>A0ABU5ZIF5</accession>
<organism evidence="5 6">
    <name type="scientific">Ferviditalea candida</name>
    <dbReference type="NCBI Taxonomy" id="3108399"/>
    <lineage>
        <taxon>Bacteria</taxon>
        <taxon>Bacillati</taxon>
        <taxon>Bacillota</taxon>
        <taxon>Bacilli</taxon>
        <taxon>Bacillales</taxon>
        <taxon>Paenibacillaceae</taxon>
        <taxon>Ferviditalea</taxon>
    </lineage>
</organism>
<feature type="domain" description="Pyruvate carboxyltransferase" evidence="4">
    <location>
        <begin position="15"/>
        <end position="282"/>
    </location>
</feature>
<evidence type="ECO:0000313" key="6">
    <source>
        <dbReference type="Proteomes" id="UP001310386"/>
    </source>
</evidence>
<name>A0ABU5ZIF5_9BACL</name>
<comment type="caution">
    <text evidence="5">The sequence shown here is derived from an EMBL/GenBank/DDBJ whole genome shotgun (WGS) entry which is preliminary data.</text>
</comment>
<dbReference type="PANTHER" id="PTHR42738:SF7">
    <property type="entry name" value="HYDROXYMETHYLGLUTARYL-COA LYASE"/>
    <property type="match status" value="1"/>
</dbReference>
<comment type="similarity">
    <text evidence="1">Belongs to the HMG-CoA lyase family.</text>
</comment>
<dbReference type="InterPro" id="IPR000891">
    <property type="entry name" value="PYR_CT"/>
</dbReference>
<keyword evidence="6" id="KW-1185">Reference proteome</keyword>
<reference evidence="5" key="1">
    <citation type="submission" date="2023-12" db="EMBL/GenBank/DDBJ databases">
        <title>Fervidustalea candida gen. nov., sp. nov., a novel member of the family Paenibacillaceae isolated from a geothermal area.</title>
        <authorList>
            <person name="Li W.-J."/>
            <person name="Jiao J.-Y."/>
            <person name="Chen Y."/>
        </authorList>
    </citation>
    <scope>NUCLEOTIDE SEQUENCE</scope>
    <source>
        <strain evidence="5">SYSU GA230002</strain>
    </source>
</reference>
<protein>
    <submittedName>
        <fullName evidence="5">Hydroxymethylglutaryl-CoA lyase</fullName>
    </submittedName>
</protein>
<dbReference type="PROSITE" id="PS50991">
    <property type="entry name" value="PYR_CT"/>
    <property type="match status" value="1"/>
</dbReference>